<dbReference type="Proteomes" id="UP000265140">
    <property type="component" value="Chromosome 1"/>
</dbReference>
<proteinExistence type="inferred from homology"/>
<evidence type="ECO:0000256" key="2">
    <source>
        <dbReference type="ARBA" id="ARBA00022658"/>
    </source>
</evidence>
<dbReference type="Bgee" id="ENSELUG00000021643">
    <property type="expression patterns" value="Expressed in head kidney and 15 other cell types or tissues"/>
</dbReference>
<dbReference type="InterPro" id="IPR018247">
    <property type="entry name" value="EF_Hand_1_Ca_BS"/>
</dbReference>
<dbReference type="Gene3D" id="1.10.840.10">
    <property type="entry name" value="Ras guanine-nucleotide exchange factors catalytic domain"/>
    <property type="match status" value="1"/>
</dbReference>
<name>A0A3P8Z1D1_ESOLU</name>
<dbReference type="PROSITE" id="PS50222">
    <property type="entry name" value="EF_HAND_2"/>
    <property type="match status" value="1"/>
</dbReference>
<evidence type="ECO:0000256" key="5">
    <source>
        <dbReference type="ARBA" id="ARBA00022833"/>
    </source>
</evidence>
<dbReference type="InterPro" id="IPR008937">
    <property type="entry name" value="Ras-like_GEF"/>
</dbReference>
<organism evidence="10 11">
    <name type="scientific">Esox lucius</name>
    <name type="common">Northern pike</name>
    <dbReference type="NCBI Taxonomy" id="8010"/>
    <lineage>
        <taxon>Eukaryota</taxon>
        <taxon>Metazoa</taxon>
        <taxon>Chordata</taxon>
        <taxon>Craniata</taxon>
        <taxon>Vertebrata</taxon>
        <taxon>Euteleostomi</taxon>
        <taxon>Actinopterygii</taxon>
        <taxon>Neopterygii</taxon>
        <taxon>Teleostei</taxon>
        <taxon>Protacanthopterygii</taxon>
        <taxon>Esociformes</taxon>
        <taxon>Esocidae</taxon>
        <taxon>Esox</taxon>
    </lineage>
</organism>
<feature type="domain" description="EF-hand" evidence="9">
    <location>
        <begin position="333"/>
        <end position="368"/>
    </location>
</feature>
<evidence type="ECO:0000256" key="4">
    <source>
        <dbReference type="ARBA" id="ARBA00022771"/>
    </source>
</evidence>
<dbReference type="OMA" id="HSCKPPF"/>
<sequence length="433" mass="49088">MLFVLSCCRGSYDAIPPCLFEYASCHRGKCSCTFETFAQISSVIPVSQAPSPSVKKRKVSLLFDHMEPDEMAEHLSYLEFKNFCNVSFLDYRSYVVRGSVRDNPALERSVMMCNGVSQWVQLMILSRHTAQQRAQVFTKFIHVAQRLHALQNFNTLMAVTGGLCHSSISRLKDTASLLPPDVTKVSPTEMTELLSSSSNYSNYRRVYSECIGFKVPILGVHLKDLISLNEALPDYLEEQKINLGKLQHLYSNISDLLALHSYTPPFEANKDLLHLLTLSLDLYYTEDEIYELSYTKEPKNLKIQPVTPVKPPVVAEWGSGVTPRLDPDTISKHVKQMVDSIMKNYDLNQDGYISLEDFEKIAANFPFSFCNNESDREGEISREQISSYFMRGMSVCAKLGYNFKNVHNFQETTYKRPTFCDTCGGFVGTTLSC</sequence>
<dbReference type="SUPFAM" id="SSF47473">
    <property type="entry name" value="EF-hand"/>
    <property type="match status" value="1"/>
</dbReference>
<dbReference type="InterPro" id="IPR002048">
    <property type="entry name" value="EF_hand_dom"/>
</dbReference>
<comment type="similarity">
    <text evidence="1">Belongs to the RASGRP family.</text>
</comment>
<dbReference type="GO" id="GO:0005085">
    <property type="term" value="F:guanyl-nucleotide exchange factor activity"/>
    <property type="evidence" value="ECO:0007669"/>
    <property type="project" value="UniProtKB-KW"/>
</dbReference>
<dbReference type="InterPro" id="IPR036964">
    <property type="entry name" value="RASGEF_cat_dom_sf"/>
</dbReference>
<dbReference type="AlphaFoldDB" id="A0A3P8Z1D1"/>
<feature type="domain" description="Ras-GEF" evidence="8">
    <location>
        <begin position="67"/>
        <end position="299"/>
    </location>
</feature>
<keyword evidence="6" id="KW-0106">Calcium</keyword>
<evidence type="ECO:0000313" key="10">
    <source>
        <dbReference type="Ensembl" id="ENSELUP00000022611.3"/>
    </source>
</evidence>
<evidence type="ECO:0000313" key="11">
    <source>
        <dbReference type="Proteomes" id="UP000265140"/>
    </source>
</evidence>
<reference evidence="10" key="2">
    <citation type="submission" date="2020-02" db="EMBL/GenBank/DDBJ databases">
        <title>Esox lucius (northern pike) genome, fEsoLuc1, primary haplotype.</title>
        <authorList>
            <person name="Myers G."/>
            <person name="Karagic N."/>
            <person name="Meyer A."/>
            <person name="Pippel M."/>
            <person name="Reichard M."/>
            <person name="Winkler S."/>
            <person name="Tracey A."/>
            <person name="Sims Y."/>
            <person name="Howe K."/>
            <person name="Rhie A."/>
            <person name="Formenti G."/>
            <person name="Durbin R."/>
            <person name="Fedrigo O."/>
            <person name="Jarvis E.D."/>
        </authorList>
    </citation>
    <scope>NUCLEOTIDE SEQUENCE [LARGE SCALE GENOMIC DNA]</scope>
</reference>
<dbReference type="Gene3D" id="1.10.238.10">
    <property type="entry name" value="EF-hand"/>
    <property type="match status" value="1"/>
</dbReference>
<evidence type="ECO:0000256" key="6">
    <source>
        <dbReference type="ARBA" id="ARBA00022837"/>
    </source>
</evidence>
<dbReference type="GO" id="GO:0005886">
    <property type="term" value="C:plasma membrane"/>
    <property type="evidence" value="ECO:0007669"/>
    <property type="project" value="TreeGrafter"/>
</dbReference>
<evidence type="ECO:0000259" key="9">
    <source>
        <dbReference type="PROSITE" id="PS50222"/>
    </source>
</evidence>
<dbReference type="Gene3D" id="3.30.60.20">
    <property type="match status" value="1"/>
</dbReference>
<reference evidence="10" key="4">
    <citation type="submission" date="2025-09" db="UniProtKB">
        <authorList>
            <consortium name="Ensembl"/>
        </authorList>
    </citation>
    <scope>IDENTIFICATION</scope>
</reference>
<accession>A0A3P8Z1D1</accession>
<evidence type="ECO:0000259" key="8">
    <source>
        <dbReference type="PROSITE" id="PS50009"/>
    </source>
</evidence>
<keyword evidence="3" id="KW-0479">Metal-binding</keyword>
<dbReference type="SUPFAM" id="SSF57889">
    <property type="entry name" value="Cysteine-rich domain"/>
    <property type="match status" value="1"/>
</dbReference>
<dbReference type="SUPFAM" id="SSF48366">
    <property type="entry name" value="Ras GEF"/>
    <property type="match status" value="1"/>
</dbReference>
<keyword evidence="11" id="KW-1185">Reference proteome</keyword>
<dbReference type="GeneTree" id="ENSGT00940000159883"/>
<dbReference type="FunFam" id="1.10.840.10:FF:000003">
    <property type="entry name" value="Ras guanyl-releasing protein 3 isoform 1"/>
    <property type="match status" value="1"/>
</dbReference>
<evidence type="ECO:0000256" key="1">
    <source>
        <dbReference type="ARBA" id="ARBA00009566"/>
    </source>
</evidence>
<dbReference type="Pfam" id="PF00617">
    <property type="entry name" value="RasGEF"/>
    <property type="match status" value="1"/>
</dbReference>
<keyword evidence="5" id="KW-0862">Zinc</keyword>
<dbReference type="SMART" id="SM00147">
    <property type="entry name" value="RasGEF"/>
    <property type="match status" value="1"/>
</dbReference>
<dbReference type="InParanoid" id="A0A3P8Z1D1"/>
<keyword evidence="4" id="KW-0863">Zinc-finger</keyword>
<dbReference type="GO" id="GO:0007265">
    <property type="term" value="P:Ras protein signal transduction"/>
    <property type="evidence" value="ECO:0007669"/>
    <property type="project" value="TreeGrafter"/>
</dbReference>
<protein>
    <submittedName>
        <fullName evidence="10">RAS guanyl releasing protein 4</fullName>
    </submittedName>
</protein>
<dbReference type="PANTHER" id="PTHR23113">
    <property type="entry name" value="GUANINE NUCLEOTIDE EXCHANGE FACTOR"/>
    <property type="match status" value="1"/>
</dbReference>
<dbReference type="PANTHER" id="PTHR23113:SF157">
    <property type="entry name" value="RAS GUANYL-RELEASING PROTEIN 4"/>
    <property type="match status" value="1"/>
</dbReference>
<evidence type="ECO:0000256" key="3">
    <source>
        <dbReference type="ARBA" id="ARBA00022723"/>
    </source>
</evidence>
<dbReference type="GO" id="GO:0001945">
    <property type="term" value="P:lymph vessel development"/>
    <property type="evidence" value="ECO:0007669"/>
    <property type="project" value="Ensembl"/>
</dbReference>
<dbReference type="InterPro" id="IPR046349">
    <property type="entry name" value="C1-like_sf"/>
</dbReference>
<dbReference type="PROSITE" id="PS50009">
    <property type="entry name" value="RASGEF_CAT"/>
    <property type="match status" value="1"/>
</dbReference>
<dbReference type="InterPro" id="IPR001895">
    <property type="entry name" value="RASGEF_cat_dom"/>
</dbReference>
<dbReference type="InterPro" id="IPR023578">
    <property type="entry name" value="Ras_GEF_dom_sf"/>
</dbReference>
<dbReference type="GO" id="GO:0008270">
    <property type="term" value="F:zinc ion binding"/>
    <property type="evidence" value="ECO:0007669"/>
    <property type="project" value="UniProtKB-KW"/>
</dbReference>
<dbReference type="CDD" id="cd00155">
    <property type="entry name" value="RasGEF"/>
    <property type="match status" value="1"/>
</dbReference>
<evidence type="ECO:0000256" key="7">
    <source>
        <dbReference type="PROSITE-ProRule" id="PRU00168"/>
    </source>
</evidence>
<keyword evidence="2 7" id="KW-0344">Guanine-nucleotide releasing factor</keyword>
<dbReference type="InterPro" id="IPR011992">
    <property type="entry name" value="EF-hand-dom_pair"/>
</dbReference>
<dbReference type="Ensembl" id="ENSELUT00000042338.3">
    <property type="protein sequence ID" value="ENSELUP00000022611.3"/>
    <property type="gene ID" value="ENSELUG00000021643.3"/>
</dbReference>
<dbReference type="PROSITE" id="PS00018">
    <property type="entry name" value="EF_HAND_1"/>
    <property type="match status" value="1"/>
</dbReference>
<reference evidence="10" key="3">
    <citation type="submission" date="2025-08" db="UniProtKB">
        <authorList>
            <consortium name="Ensembl"/>
        </authorList>
    </citation>
    <scope>IDENTIFICATION</scope>
</reference>
<dbReference type="GO" id="GO:0005509">
    <property type="term" value="F:calcium ion binding"/>
    <property type="evidence" value="ECO:0007669"/>
    <property type="project" value="InterPro"/>
</dbReference>
<reference evidence="11" key="1">
    <citation type="journal article" date="2014" name="PLoS ONE">
        <title>The genome and linkage map of the northern pike (Esox lucius): conserved synteny revealed between the salmonid sister group and the Neoteleostei.</title>
        <authorList>
            <person name="Rondeau E.B."/>
            <person name="Minkley D.R."/>
            <person name="Leong J.S."/>
            <person name="Messmer A.M."/>
            <person name="Jantzen J.R."/>
            <person name="von Schalburg K.R."/>
            <person name="Lemon C."/>
            <person name="Bird N.H."/>
            <person name="Koop B.F."/>
        </authorList>
    </citation>
    <scope>NUCLEOTIDE SEQUENCE</scope>
</reference>